<dbReference type="EMBL" id="FMXC01000013">
    <property type="protein sequence ID" value="SDA56169.1"/>
    <property type="molecule type" value="Genomic_DNA"/>
</dbReference>
<gene>
    <name evidence="2" type="ORF">QEJ78_07380</name>
    <name evidence="1" type="ORF">SAMN02983011_01350</name>
</gene>
<reference evidence="2" key="2">
    <citation type="journal article" date="2022" name="Food Funct.">
        <title>Lactobacillus kefiranofaciens ZW18 from Kefir enhances the anti-tumor effect of anti-programmed cell death 1 (PD-1) immunotherapy by modulating the gut microbiota.</title>
        <authorList>
            <person name="Zhao J."/>
            <person name="Wang Y."/>
            <person name="Wang J."/>
            <person name="Lv M."/>
            <person name="Zhou C."/>
            <person name="Jia L."/>
            <person name="Geng W."/>
        </authorList>
    </citation>
    <scope>NUCLEOTIDE SEQUENCE</scope>
    <source>
        <strain evidence="2">ZW18</strain>
    </source>
</reference>
<dbReference type="GO" id="GO:0016740">
    <property type="term" value="F:transferase activity"/>
    <property type="evidence" value="ECO:0007669"/>
    <property type="project" value="UniProtKB-KW"/>
</dbReference>
<organism evidence="2 4">
    <name type="scientific">Lactobacillus kefiranofaciens</name>
    <dbReference type="NCBI Taxonomy" id="267818"/>
    <lineage>
        <taxon>Bacteria</taxon>
        <taxon>Bacillati</taxon>
        <taxon>Bacillota</taxon>
        <taxon>Bacilli</taxon>
        <taxon>Lactobacillales</taxon>
        <taxon>Lactobacillaceae</taxon>
        <taxon>Lactobacillus</taxon>
    </lineage>
</organism>
<dbReference type="EMBL" id="CP123735">
    <property type="protein sequence ID" value="WGO85223.1"/>
    <property type="molecule type" value="Genomic_DNA"/>
</dbReference>
<evidence type="ECO:0000313" key="2">
    <source>
        <dbReference type="EMBL" id="WGO85223.1"/>
    </source>
</evidence>
<reference evidence="2" key="3">
    <citation type="submission" date="2023-04" db="EMBL/GenBank/DDBJ databases">
        <authorList>
            <person name="Wang Y."/>
        </authorList>
    </citation>
    <scope>NUCLEOTIDE SEQUENCE</scope>
    <source>
        <strain evidence="2">ZW18</strain>
    </source>
</reference>
<accession>A0AAX3UC07</accession>
<evidence type="ECO:0000313" key="4">
    <source>
        <dbReference type="Proteomes" id="UP001242513"/>
    </source>
</evidence>
<keyword evidence="3" id="KW-1185">Reference proteome</keyword>
<dbReference type="Gene3D" id="3.10.450.620">
    <property type="entry name" value="JHP933, nucleotidyltransferase-like core domain"/>
    <property type="match status" value="1"/>
</dbReference>
<reference evidence="1 3" key="1">
    <citation type="submission" date="2016-10" db="EMBL/GenBank/DDBJ databases">
        <authorList>
            <person name="Varghese N."/>
            <person name="Submissions S."/>
        </authorList>
    </citation>
    <scope>NUCLEOTIDE SEQUENCE [LARGE SCALE GENOMIC DNA]</scope>
    <source>
        <strain evidence="1 3">ATCC 43761</strain>
    </source>
</reference>
<keyword evidence="2" id="KW-0808">Transferase</keyword>
<evidence type="ECO:0000313" key="1">
    <source>
        <dbReference type="EMBL" id="SDA56169.1"/>
    </source>
</evidence>
<sequence>MREFRDARQFKAVVQNYAKAHNIQNNQIGVLWKEIVLDDLLERISLSKYRNNFILKGGFLLSSIVGISNRSTEDIDTEIKGFDLTKEQIIEIFKEICTIMPNPQDPLMIQLTDCHKIHENGTYIGYRLYFDAIAFQKLRFNIKVDVSTGDKITPREIKFKHHLILEDRDINILAYNVETIVPEKLETVLTRSIANTRLKDFFDLYILLKQNETVDFSILARAFNNTCKYRKVQYYRNGKIDFDYCNSTIKLIENNPKMNMLWDSYTKSYSFAKGIRFNDTIVATQYWLNQILKNE</sequence>
<dbReference type="AlphaFoldDB" id="A0AAX3UC07"/>
<proteinExistence type="predicted"/>
<name>A0AAX3UC07_9LACO</name>
<dbReference type="RefSeq" id="WP_013855105.1">
    <property type="nucleotide sequence ID" value="NZ_CP061341.1"/>
</dbReference>
<dbReference type="Proteomes" id="UP000181860">
    <property type="component" value="Unassembled WGS sequence"/>
</dbReference>
<dbReference type="InterPro" id="IPR014942">
    <property type="entry name" value="AbiEii"/>
</dbReference>
<dbReference type="Proteomes" id="UP001242513">
    <property type="component" value="Chromosome"/>
</dbReference>
<protein>
    <submittedName>
        <fullName evidence="1">Nucleotidyl transferase AbiEii toxin, Type IV TA system</fullName>
    </submittedName>
    <submittedName>
        <fullName evidence="2">Nucleotidyl transferase AbiEii/AbiGii toxin family protein</fullName>
    </submittedName>
</protein>
<evidence type="ECO:0000313" key="3">
    <source>
        <dbReference type="Proteomes" id="UP000181860"/>
    </source>
</evidence>
<dbReference type="GeneID" id="72685985"/>
<dbReference type="Pfam" id="PF08843">
    <property type="entry name" value="AbiEii"/>
    <property type="match status" value="1"/>
</dbReference>